<sequence length="162" mass="17244">MAANSDPDIQPTSWIFLSSIFIVAAITSFFVTDAWLSYGYAPVLIPIYTCVVPALVSVFVLWEAWKVRSYRMGKRPLNMLSAARIWLLAQATSRTGAVMAGVCAGITASYVGYLHSDVMVYQAIAVGTAGAVSVGMTVAGVIAELWCKNDDDDESVPPAAAA</sequence>
<evidence type="ECO:0000313" key="3">
    <source>
        <dbReference type="Proteomes" id="UP000214355"/>
    </source>
</evidence>
<dbReference type="Pfam" id="PF11377">
    <property type="entry name" value="DUF3180"/>
    <property type="match status" value="1"/>
</dbReference>
<feature type="transmembrane region" description="Helical" evidence="1">
    <location>
        <begin position="12"/>
        <end position="31"/>
    </location>
</feature>
<feature type="transmembrane region" description="Helical" evidence="1">
    <location>
        <begin position="119"/>
        <end position="143"/>
    </location>
</feature>
<name>A0A1H2LB58_9ACTO</name>
<dbReference type="AlphaFoldDB" id="A0A1H2LB58"/>
<gene>
    <name evidence="2" type="ORF">SAMN04489737_0186</name>
</gene>
<organism evidence="2 3">
    <name type="scientific">Arcanobacterium phocae</name>
    <dbReference type="NCBI Taxonomy" id="131112"/>
    <lineage>
        <taxon>Bacteria</taxon>
        <taxon>Bacillati</taxon>
        <taxon>Actinomycetota</taxon>
        <taxon>Actinomycetes</taxon>
        <taxon>Actinomycetales</taxon>
        <taxon>Actinomycetaceae</taxon>
        <taxon>Arcanobacterium</taxon>
    </lineage>
</organism>
<accession>A0A1H2LB58</accession>
<dbReference type="Proteomes" id="UP000214355">
    <property type="component" value="Chromosome I"/>
</dbReference>
<dbReference type="EMBL" id="LT629804">
    <property type="protein sequence ID" value="SDU77821.1"/>
    <property type="molecule type" value="Genomic_DNA"/>
</dbReference>
<feature type="transmembrane region" description="Helical" evidence="1">
    <location>
        <begin position="43"/>
        <end position="65"/>
    </location>
</feature>
<proteinExistence type="predicted"/>
<dbReference type="STRING" id="131112.SAMN04489737_0186"/>
<dbReference type="OrthoDB" id="3268129at2"/>
<protein>
    <recommendedName>
        <fullName evidence="4">DUF3180 domain-containing protein</fullName>
    </recommendedName>
</protein>
<evidence type="ECO:0000313" key="2">
    <source>
        <dbReference type="EMBL" id="SDU77821.1"/>
    </source>
</evidence>
<keyword evidence="1" id="KW-0812">Transmembrane</keyword>
<feature type="transmembrane region" description="Helical" evidence="1">
    <location>
        <begin position="85"/>
        <end position="113"/>
    </location>
</feature>
<reference evidence="3" key="1">
    <citation type="submission" date="2016-10" db="EMBL/GenBank/DDBJ databases">
        <authorList>
            <person name="Varghese N."/>
            <person name="Submissions S."/>
        </authorList>
    </citation>
    <scope>NUCLEOTIDE SEQUENCE [LARGE SCALE GENOMIC DNA]</scope>
    <source>
        <strain evidence="3">DSM 10002</strain>
    </source>
</reference>
<evidence type="ECO:0000256" key="1">
    <source>
        <dbReference type="SAM" id="Phobius"/>
    </source>
</evidence>
<keyword evidence="1" id="KW-0472">Membrane</keyword>
<dbReference type="InterPro" id="IPR021517">
    <property type="entry name" value="DUF3180"/>
</dbReference>
<keyword evidence="3" id="KW-1185">Reference proteome</keyword>
<keyword evidence="1" id="KW-1133">Transmembrane helix</keyword>
<dbReference type="RefSeq" id="WP_091278777.1">
    <property type="nucleotide sequence ID" value="NZ_JABAPH010000018.1"/>
</dbReference>
<evidence type="ECO:0008006" key="4">
    <source>
        <dbReference type="Google" id="ProtNLM"/>
    </source>
</evidence>
<dbReference type="GeneID" id="65343945"/>